<evidence type="ECO:0000313" key="2">
    <source>
        <dbReference type="Proteomes" id="UP000805193"/>
    </source>
</evidence>
<organism evidence="1 2">
    <name type="scientific">Ixodes persulcatus</name>
    <name type="common">Taiga tick</name>
    <dbReference type="NCBI Taxonomy" id="34615"/>
    <lineage>
        <taxon>Eukaryota</taxon>
        <taxon>Metazoa</taxon>
        <taxon>Ecdysozoa</taxon>
        <taxon>Arthropoda</taxon>
        <taxon>Chelicerata</taxon>
        <taxon>Arachnida</taxon>
        <taxon>Acari</taxon>
        <taxon>Parasitiformes</taxon>
        <taxon>Ixodida</taxon>
        <taxon>Ixodoidea</taxon>
        <taxon>Ixodidae</taxon>
        <taxon>Ixodinae</taxon>
        <taxon>Ixodes</taxon>
    </lineage>
</organism>
<evidence type="ECO:0000313" key="1">
    <source>
        <dbReference type="EMBL" id="KAG0419705.1"/>
    </source>
</evidence>
<gene>
    <name evidence="1" type="ORF">HPB47_003926</name>
</gene>
<dbReference type="EMBL" id="JABSTQ010010586">
    <property type="protein sequence ID" value="KAG0419705.1"/>
    <property type="molecule type" value="Genomic_DNA"/>
</dbReference>
<keyword evidence="2" id="KW-1185">Reference proteome</keyword>
<proteinExistence type="predicted"/>
<name>A0AC60PHN6_IXOPE</name>
<dbReference type="Proteomes" id="UP000805193">
    <property type="component" value="Unassembled WGS sequence"/>
</dbReference>
<reference evidence="1 2" key="1">
    <citation type="journal article" date="2020" name="Cell">
        <title>Large-Scale Comparative Analyses of Tick Genomes Elucidate Their Genetic Diversity and Vector Capacities.</title>
        <authorList>
            <consortium name="Tick Genome and Microbiome Consortium (TIGMIC)"/>
            <person name="Jia N."/>
            <person name="Wang J."/>
            <person name="Shi W."/>
            <person name="Du L."/>
            <person name="Sun Y."/>
            <person name="Zhan W."/>
            <person name="Jiang J.F."/>
            <person name="Wang Q."/>
            <person name="Zhang B."/>
            <person name="Ji P."/>
            <person name="Bell-Sakyi L."/>
            <person name="Cui X.M."/>
            <person name="Yuan T.T."/>
            <person name="Jiang B.G."/>
            <person name="Yang W.F."/>
            <person name="Lam T.T."/>
            <person name="Chang Q.C."/>
            <person name="Ding S.J."/>
            <person name="Wang X.J."/>
            <person name="Zhu J.G."/>
            <person name="Ruan X.D."/>
            <person name="Zhao L."/>
            <person name="Wei J.T."/>
            <person name="Ye R.Z."/>
            <person name="Que T.C."/>
            <person name="Du C.H."/>
            <person name="Zhou Y.H."/>
            <person name="Cheng J.X."/>
            <person name="Dai P.F."/>
            <person name="Guo W.B."/>
            <person name="Han X.H."/>
            <person name="Huang E.J."/>
            <person name="Li L.F."/>
            <person name="Wei W."/>
            <person name="Gao Y.C."/>
            <person name="Liu J.Z."/>
            <person name="Shao H.Z."/>
            <person name="Wang X."/>
            <person name="Wang C.C."/>
            <person name="Yang T.C."/>
            <person name="Huo Q.B."/>
            <person name="Li W."/>
            <person name="Chen H.Y."/>
            <person name="Chen S.E."/>
            <person name="Zhou L.G."/>
            <person name="Ni X.B."/>
            <person name="Tian J.H."/>
            <person name="Sheng Y."/>
            <person name="Liu T."/>
            <person name="Pan Y.S."/>
            <person name="Xia L.Y."/>
            <person name="Li J."/>
            <person name="Zhao F."/>
            <person name="Cao W.C."/>
        </authorList>
    </citation>
    <scope>NUCLEOTIDE SEQUENCE [LARGE SCALE GENOMIC DNA]</scope>
    <source>
        <strain evidence="1">Iper-2018</strain>
    </source>
</reference>
<comment type="caution">
    <text evidence="1">The sequence shown here is derived from an EMBL/GenBank/DDBJ whole genome shotgun (WGS) entry which is preliminary data.</text>
</comment>
<sequence>MAPPALARLDVQPCSSWSGRCGRNGGVAIAISSVLGADARPGTLVPGHAVAAITGLRFRRLRRMSSNVEEVELEKTASSPGPVGSSEDEDEASDSLGALSRPVRPLPLKDGYLHVLSGDRLWFRLYVTLQPSHLEAFYEVSDKQPVISIGLAGCEVLSAGPVRGSAPGEECFPIQLVKQVRSGALCFSRALQLSRVFIPVVFVKVQKSPSRARETSNGRWYNRWPEKCYEVRLFYNLVPLIPVFCLQLWECLLPVSCLWLWIPRQQRGDLTRFGPRT</sequence>
<protein>
    <submittedName>
        <fullName evidence="1">Uncharacterized protein</fullName>
    </submittedName>
</protein>
<accession>A0AC60PHN6</accession>